<dbReference type="Proteomes" id="UP000593580">
    <property type="component" value="Plasmid unnamed"/>
</dbReference>
<accession>A0A7M1BAL9</accession>
<organism evidence="2 3">
    <name type="scientific">Sulfurimonas paralvinellae</name>
    <dbReference type="NCBI Taxonomy" id="317658"/>
    <lineage>
        <taxon>Bacteria</taxon>
        <taxon>Pseudomonadati</taxon>
        <taxon>Campylobacterota</taxon>
        <taxon>Epsilonproteobacteria</taxon>
        <taxon>Campylobacterales</taxon>
        <taxon>Sulfurimonadaceae</taxon>
        <taxon>Sulfurimonas</taxon>
    </lineage>
</organism>
<dbReference type="KEGG" id="spal:FM071_10365"/>
<geneLocation type="plasmid" evidence="2 3">
    <name>unnamed</name>
</geneLocation>
<keyword evidence="3" id="KW-1185">Reference proteome</keyword>
<gene>
    <name evidence="2" type="ORF">FM071_10365</name>
</gene>
<dbReference type="EMBL" id="CP041407">
    <property type="protein sequence ID" value="QOP46770.1"/>
    <property type="molecule type" value="Genomic_DNA"/>
</dbReference>
<sequence length="91" mass="10464">MIHKLKKFSKQMGHGLKQEYRETKDIPKHIKNREYKKAAEQVGDIGKMTFLSALWILPGGGVVSATIVKFFKKMRPSAFREDETNKNNEIA</sequence>
<feature type="transmembrane region" description="Helical" evidence="1">
    <location>
        <begin position="50"/>
        <end position="71"/>
    </location>
</feature>
<keyword evidence="1" id="KW-0472">Membrane</keyword>
<keyword evidence="2" id="KW-0614">Plasmid</keyword>
<keyword evidence="1" id="KW-0812">Transmembrane</keyword>
<dbReference type="AlphaFoldDB" id="A0A7M1BAL9"/>
<evidence type="ECO:0000313" key="3">
    <source>
        <dbReference type="Proteomes" id="UP000593580"/>
    </source>
</evidence>
<reference evidence="2 3" key="1">
    <citation type="submission" date="2019-07" db="EMBL/GenBank/DDBJ databases">
        <title>Sulfurimonas paralvinellae sp. nov., a novel mesophilic, hydrogen- and sulfur-oxidizing chemolithoautotroph within the Epsilonproteo- bacteria isolated from a deep-sea hydrothermal vent polychaete nest, reclassification of Thiomicrospira denitrificans as Sulfurimonas denitrificans comb. nov. and emended description of the genus Sulfurimonas.</title>
        <authorList>
            <person name="Wang S."/>
            <person name="Jiang L."/>
            <person name="Shao Z."/>
        </authorList>
    </citation>
    <scope>NUCLEOTIDE SEQUENCE [LARGE SCALE GENOMIC DNA]</scope>
    <source>
        <strain evidence="2 3">GO25</strain>
        <plasmid evidence="2 3">unnamed</plasmid>
    </source>
</reference>
<protein>
    <submittedName>
        <fullName evidence="2">Uncharacterized protein</fullName>
    </submittedName>
</protein>
<dbReference type="RefSeq" id="WP_193112113.1">
    <property type="nucleotide sequence ID" value="NZ_CP041407.1"/>
</dbReference>
<keyword evidence="1" id="KW-1133">Transmembrane helix</keyword>
<proteinExistence type="predicted"/>
<name>A0A7M1BAL9_9BACT</name>
<evidence type="ECO:0000256" key="1">
    <source>
        <dbReference type="SAM" id="Phobius"/>
    </source>
</evidence>
<evidence type="ECO:0000313" key="2">
    <source>
        <dbReference type="EMBL" id="QOP46770.1"/>
    </source>
</evidence>